<evidence type="ECO:0000259" key="1">
    <source>
        <dbReference type="SMART" id="SM01222"/>
    </source>
</evidence>
<feature type="domain" description="Formiminotransferase N-terminal subdomain" evidence="1">
    <location>
        <begin position="1"/>
        <end position="189"/>
    </location>
</feature>
<dbReference type="AlphaFoldDB" id="A0AAW1SBX0"/>
<dbReference type="InterPro" id="IPR037070">
    <property type="entry name" value="Formiminotransferase_C_sf"/>
</dbReference>
<dbReference type="Gene3D" id="3.30.990.10">
    <property type="entry name" value="Formiminotransferase, N-terminal subdomain"/>
    <property type="match status" value="1"/>
</dbReference>
<name>A0AAW1SBX0_9CHLO</name>
<keyword evidence="3" id="KW-1185">Reference proteome</keyword>
<dbReference type="Proteomes" id="UP001438707">
    <property type="component" value="Unassembled WGS sequence"/>
</dbReference>
<dbReference type="PANTHER" id="PTHR12234">
    <property type="entry name" value="FORMIMINOTRANSFERASE-CYCLODEAMINASE"/>
    <property type="match status" value="1"/>
</dbReference>
<dbReference type="EMBL" id="JALJOS010000002">
    <property type="protein sequence ID" value="KAK9843122.1"/>
    <property type="molecule type" value="Genomic_DNA"/>
</dbReference>
<dbReference type="PANTHER" id="PTHR12234:SF1">
    <property type="entry name" value="FORMIMINOTRANSFERASE N-TERMINAL SUBDOMAIN-CONTAINING PROTEIN"/>
    <property type="match status" value="1"/>
</dbReference>
<accession>A0AAW1SBX0</accession>
<reference evidence="2 3" key="1">
    <citation type="journal article" date="2024" name="Nat. Commun.">
        <title>Phylogenomics reveals the evolutionary origins of lichenization in chlorophyte algae.</title>
        <authorList>
            <person name="Puginier C."/>
            <person name="Libourel C."/>
            <person name="Otte J."/>
            <person name="Skaloud P."/>
            <person name="Haon M."/>
            <person name="Grisel S."/>
            <person name="Petersen M."/>
            <person name="Berrin J.G."/>
            <person name="Delaux P.M."/>
            <person name="Dal Grande F."/>
            <person name="Keller J."/>
        </authorList>
    </citation>
    <scope>NUCLEOTIDE SEQUENCE [LARGE SCALE GENOMIC DNA]</scope>
    <source>
        <strain evidence="2 3">SAG 2145</strain>
    </source>
</reference>
<dbReference type="InterPro" id="IPR022384">
    <property type="entry name" value="FormiminoTrfase_cat_dom_sf"/>
</dbReference>
<proteinExistence type="predicted"/>
<evidence type="ECO:0000313" key="3">
    <source>
        <dbReference type="Proteomes" id="UP001438707"/>
    </source>
</evidence>
<dbReference type="GO" id="GO:0016740">
    <property type="term" value="F:transferase activity"/>
    <property type="evidence" value="ECO:0007669"/>
    <property type="project" value="InterPro"/>
</dbReference>
<dbReference type="SMART" id="SM01222">
    <property type="entry name" value="FTCD_N"/>
    <property type="match status" value="1"/>
</dbReference>
<dbReference type="Gene3D" id="3.30.70.670">
    <property type="entry name" value="Formiminotransferase, C-terminal subdomain"/>
    <property type="match status" value="1"/>
</dbReference>
<dbReference type="SUPFAM" id="SSF55116">
    <property type="entry name" value="Formiminotransferase domain of formiminotransferase-cyclodeaminase"/>
    <property type="match status" value="1"/>
</dbReference>
<comment type="caution">
    <text evidence="2">The sequence shown here is derived from an EMBL/GenBank/DDBJ whole genome shotgun (WGS) entry which is preliminary data.</text>
</comment>
<organism evidence="2 3">
    <name type="scientific">Apatococcus lobatus</name>
    <dbReference type="NCBI Taxonomy" id="904363"/>
    <lineage>
        <taxon>Eukaryota</taxon>
        <taxon>Viridiplantae</taxon>
        <taxon>Chlorophyta</taxon>
        <taxon>core chlorophytes</taxon>
        <taxon>Trebouxiophyceae</taxon>
        <taxon>Chlorellales</taxon>
        <taxon>Chlorellaceae</taxon>
        <taxon>Apatococcus</taxon>
    </lineage>
</organism>
<dbReference type="InterPro" id="IPR051623">
    <property type="entry name" value="FTCD"/>
</dbReference>
<dbReference type="Pfam" id="PF07837">
    <property type="entry name" value="FTCD_N"/>
    <property type="match status" value="1"/>
</dbReference>
<dbReference type="GO" id="GO:0005542">
    <property type="term" value="F:folic acid binding"/>
    <property type="evidence" value="ECO:0007669"/>
    <property type="project" value="InterPro"/>
</dbReference>
<evidence type="ECO:0000313" key="2">
    <source>
        <dbReference type="EMBL" id="KAK9843122.1"/>
    </source>
</evidence>
<gene>
    <name evidence="2" type="ORF">WJX74_007324</name>
</gene>
<sequence>MLLGCNVYISEGRNLAILQKLKEVAQAQQRAACLQTFSDEPYNRTSFTLAARLPGQLANAAVSLAREALQLVHLGEHTASHPRVGTVDHISCHPFSSEAPLAAADETAQLIGEQLGQSPGLPVFLYGTAHSHARQLPRLRRELGYFAGGKTGEWSGWGSSVAGSLKIAPDYGPDQARPNHGVSLVGSGLWVTNFNVLLLTQELRRAQQISTLLSERGGGLLGVQAMALPHQDGIEVACNLVNSGQKHPDPDEVKARVRQLATEQSIPVGNCYRIGKSLQELIEEANAQLPEES</sequence>
<dbReference type="InterPro" id="IPR012886">
    <property type="entry name" value="Formiminotransferase_N"/>
</dbReference>
<dbReference type="InterPro" id="IPR037064">
    <property type="entry name" value="Formiminotransferase_N_sf"/>
</dbReference>
<protein>
    <recommendedName>
        <fullName evidence="1">Formiminotransferase N-terminal subdomain domain-containing protein</fullName>
    </recommendedName>
</protein>